<dbReference type="InParanoid" id="H3AQV8"/>
<dbReference type="Gene3D" id="3.40.50.1820">
    <property type="entry name" value="alpha/beta hydrolase"/>
    <property type="match status" value="1"/>
</dbReference>
<gene>
    <name evidence="2" type="primary">BPHL</name>
</gene>
<dbReference type="EMBL" id="AFYH01151031">
    <property type="status" value="NOT_ANNOTATED_CDS"/>
    <property type="molecule type" value="Genomic_DNA"/>
</dbReference>
<dbReference type="GeneTree" id="ENSGT00390000004746"/>
<dbReference type="FunCoup" id="H3AQV8">
    <property type="interactions" value="467"/>
</dbReference>
<dbReference type="GO" id="GO:0017171">
    <property type="term" value="F:serine hydrolase activity"/>
    <property type="evidence" value="ECO:0007669"/>
    <property type="project" value="TreeGrafter"/>
</dbReference>
<dbReference type="PANTHER" id="PTHR46331">
    <property type="entry name" value="VALACYCLOVIR HYDROLASE"/>
    <property type="match status" value="1"/>
</dbReference>
<dbReference type="InterPro" id="IPR000073">
    <property type="entry name" value="AB_hydrolase_1"/>
</dbReference>
<dbReference type="SUPFAM" id="SSF53474">
    <property type="entry name" value="alpha/beta-Hydrolases"/>
    <property type="match status" value="1"/>
</dbReference>
<evidence type="ECO:0000313" key="3">
    <source>
        <dbReference type="Proteomes" id="UP000008672"/>
    </source>
</evidence>
<dbReference type="PANTHER" id="PTHR46331:SF2">
    <property type="entry name" value="VALACYCLOVIR HYDROLASE"/>
    <property type="match status" value="1"/>
</dbReference>
<dbReference type="Ensembl" id="ENSLACT00000012120.1">
    <property type="protein sequence ID" value="ENSLACP00000012029.1"/>
    <property type="gene ID" value="ENSLACG00000010588.1"/>
</dbReference>
<dbReference type="InterPro" id="IPR029058">
    <property type="entry name" value="AB_hydrolase_fold"/>
</dbReference>
<reference evidence="2" key="2">
    <citation type="submission" date="2025-08" db="UniProtKB">
        <authorList>
            <consortium name="Ensembl"/>
        </authorList>
    </citation>
    <scope>IDENTIFICATION</scope>
</reference>
<dbReference type="GeneID" id="102364740"/>
<dbReference type="HOGENOM" id="CLU_020336_50_5_1"/>
<proteinExistence type="predicted"/>
<dbReference type="EMBL" id="AFYH01151032">
    <property type="status" value="NOT_ANNOTATED_CDS"/>
    <property type="molecule type" value="Genomic_DNA"/>
</dbReference>
<dbReference type="MEROPS" id="S33.982"/>
<name>H3AQV8_LATCH</name>
<evidence type="ECO:0000259" key="1">
    <source>
        <dbReference type="Pfam" id="PF00561"/>
    </source>
</evidence>
<dbReference type="RefSeq" id="XP_006004492.1">
    <property type="nucleotide sequence ID" value="XM_006004430.2"/>
</dbReference>
<dbReference type="OrthoDB" id="19657at2759"/>
<dbReference type="KEGG" id="lcm:102364740"/>
<dbReference type="Proteomes" id="UP000008672">
    <property type="component" value="Unassembled WGS sequence"/>
</dbReference>
<sequence length="290" mass="32713">MAVAVCRSVLPSRLLNARKSNLAFFSPKEHKLYCSSITSAKKEVNGVHLHYQQTGNGDHAVLLLPGALGSGQTDFGPQLKSMNKEHFTIIAWDPRGYGHSIPPHRDYPPEFFHRDAKDAVDLMQALNFKKFSLLGWSDGGMTGIIAAAKYPSLIHKLVIWGANAFVHDEDLKLYNAVRDVASWSERMRKPMEELYGAEYFAKTWAAWVEGISRFAKNPDGSICRDLVSSVSCPTLIIHGQKDVMVPHFHPEFLHSHIKDSRLHLMPNGKHNLHLRFAEEFNKLVEDFLIS</sequence>
<organism evidence="2 3">
    <name type="scientific">Latimeria chalumnae</name>
    <name type="common">Coelacanth</name>
    <dbReference type="NCBI Taxonomy" id="7897"/>
    <lineage>
        <taxon>Eukaryota</taxon>
        <taxon>Metazoa</taxon>
        <taxon>Chordata</taxon>
        <taxon>Craniata</taxon>
        <taxon>Vertebrata</taxon>
        <taxon>Euteleostomi</taxon>
        <taxon>Coelacanthiformes</taxon>
        <taxon>Coelacanthidae</taxon>
        <taxon>Latimeria</taxon>
    </lineage>
</organism>
<keyword evidence="3" id="KW-1185">Reference proteome</keyword>
<feature type="domain" description="AB hydrolase-1" evidence="1">
    <location>
        <begin position="60"/>
        <end position="188"/>
    </location>
</feature>
<dbReference type="Pfam" id="PF00561">
    <property type="entry name" value="Abhydrolase_1"/>
    <property type="match status" value="1"/>
</dbReference>
<accession>H3AQV8</accession>
<reference evidence="2" key="3">
    <citation type="submission" date="2025-09" db="UniProtKB">
        <authorList>
            <consortium name="Ensembl"/>
        </authorList>
    </citation>
    <scope>IDENTIFICATION</scope>
</reference>
<dbReference type="AlphaFoldDB" id="H3AQV8"/>
<dbReference type="OMA" id="RFPQLWA"/>
<dbReference type="Bgee" id="ENSLACG00000010588">
    <property type="expression patterns" value="Expressed in chordate pharynx and 4 other cell types or tissues"/>
</dbReference>
<dbReference type="ESTHER" id="latch-h3aqv8">
    <property type="family name" value="Valacyclovir-hydrolase"/>
</dbReference>
<dbReference type="CTD" id="670"/>
<dbReference type="STRING" id="7897.ENSLACP00000012029"/>
<dbReference type="eggNOG" id="KOG2984">
    <property type="taxonomic scope" value="Eukaryota"/>
</dbReference>
<evidence type="ECO:0000313" key="2">
    <source>
        <dbReference type="Ensembl" id="ENSLACP00000012029.1"/>
    </source>
</evidence>
<reference evidence="3" key="1">
    <citation type="submission" date="2011-08" db="EMBL/GenBank/DDBJ databases">
        <title>The draft genome of Latimeria chalumnae.</title>
        <authorList>
            <person name="Di Palma F."/>
            <person name="Alfoldi J."/>
            <person name="Johnson J."/>
            <person name="Berlin A."/>
            <person name="Gnerre S."/>
            <person name="Jaffe D."/>
            <person name="MacCallum I."/>
            <person name="Young S."/>
            <person name="Walker B.J."/>
            <person name="Lander E."/>
            <person name="Lindblad-Toh K."/>
        </authorList>
    </citation>
    <scope>NUCLEOTIDE SEQUENCE [LARGE SCALE GENOMIC DNA]</scope>
    <source>
        <strain evidence="3">Wild caught</strain>
    </source>
</reference>
<protein>
    <submittedName>
        <fullName evidence="2">Biphenyl hydrolase like</fullName>
    </submittedName>
</protein>